<evidence type="ECO:0000313" key="10">
    <source>
        <dbReference type="Proteomes" id="UP000194798"/>
    </source>
</evidence>
<dbReference type="Pfam" id="PF03602">
    <property type="entry name" value="Cons_hypoth95"/>
    <property type="match status" value="1"/>
</dbReference>
<evidence type="ECO:0000256" key="4">
    <source>
        <dbReference type="ARBA" id="ARBA00013682"/>
    </source>
</evidence>
<organism evidence="9 10">
    <name type="scientific">Thioflexithrix psekupsensis</name>
    <dbReference type="NCBI Taxonomy" id="1570016"/>
    <lineage>
        <taxon>Bacteria</taxon>
        <taxon>Pseudomonadati</taxon>
        <taxon>Pseudomonadota</taxon>
        <taxon>Gammaproteobacteria</taxon>
        <taxon>Thiotrichales</taxon>
        <taxon>Thioflexithrix</taxon>
    </lineage>
</organism>
<evidence type="ECO:0000256" key="5">
    <source>
        <dbReference type="ARBA" id="ARBA00022603"/>
    </source>
</evidence>
<dbReference type="CDD" id="cd02440">
    <property type="entry name" value="AdoMet_MTases"/>
    <property type="match status" value="1"/>
</dbReference>
<protein>
    <recommendedName>
        <fullName evidence="4 8">Ribosomal RNA small subunit methyltransferase D</fullName>
        <ecNumber evidence="3 8">2.1.1.171</ecNumber>
    </recommendedName>
</protein>
<dbReference type="InterPro" id="IPR029063">
    <property type="entry name" value="SAM-dependent_MTases_sf"/>
</dbReference>
<proteinExistence type="inferred from homology"/>
<keyword evidence="5 8" id="KW-0489">Methyltransferase</keyword>
<dbReference type="GO" id="GO:0003676">
    <property type="term" value="F:nucleic acid binding"/>
    <property type="evidence" value="ECO:0007669"/>
    <property type="project" value="InterPro"/>
</dbReference>
<evidence type="ECO:0000256" key="8">
    <source>
        <dbReference type="PIRNR" id="PIRNR004553"/>
    </source>
</evidence>
<comment type="catalytic activity">
    <reaction evidence="7 8">
        <text>guanosine(966) in 16S rRNA + S-adenosyl-L-methionine = N(2)-methylguanosine(966) in 16S rRNA + S-adenosyl-L-homocysteine + H(+)</text>
        <dbReference type="Rhea" id="RHEA:23548"/>
        <dbReference type="Rhea" id="RHEA-COMP:10211"/>
        <dbReference type="Rhea" id="RHEA-COMP:10212"/>
        <dbReference type="ChEBI" id="CHEBI:15378"/>
        <dbReference type="ChEBI" id="CHEBI:57856"/>
        <dbReference type="ChEBI" id="CHEBI:59789"/>
        <dbReference type="ChEBI" id="CHEBI:74269"/>
        <dbReference type="ChEBI" id="CHEBI:74481"/>
        <dbReference type="EC" id="2.1.1.171"/>
    </reaction>
</comment>
<keyword evidence="8" id="KW-0698">rRNA processing</keyword>
<dbReference type="NCBIfam" id="TIGR00095">
    <property type="entry name" value="16S rRNA (guanine(966)-N(2))-methyltransferase RsmD"/>
    <property type="match status" value="1"/>
</dbReference>
<keyword evidence="10" id="KW-1185">Reference proteome</keyword>
<accession>A0A251X431</accession>
<dbReference type="PANTHER" id="PTHR43542">
    <property type="entry name" value="METHYLTRANSFERASE"/>
    <property type="match status" value="1"/>
</dbReference>
<evidence type="ECO:0000256" key="2">
    <source>
        <dbReference type="ARBA" id="ARBA00005269"/>
    </source>
</evidence>
<comment type="similarity">
    <text evidence="2 8">Belongs to the methyltransferase superfamily. RsmD family.</text>
</comment>
<dbReference type="EC" id="2.1.1.171" evidence="3 8"/>
<evidence type="ECO:0000256" key="3">
    <source>
        <dbReference type="ARBA" id="ARBA00012141"/>
    </source>
</evidence>
<keyword evidence="6 8" id="KW-0808">Transferase</keyword>
<name>A0A251X431_9GAMM</name>
<keyword evidence="8" id="KW-0949">S-adenosyl-L-methionine</keyword>
<evidence type="ECO:0000313" key="9">
    <source>
        <dbReference type="EMBL" id="OUD12211.1"/>
    </source>
</evidence>
<dbReference type="InterPro" id="IPR004398">
    <property type="entry name" value="RNA_MeTrfase_RsmD"/>
</dbReference>
<evidence type="ECO:0000256" key="6">
    <source>
        <dbReference type="ARBA" id="ARBA00022679"/>
    </source>
</evidence>
<sequence length="184" mass="20719">MGKIRIIGGEWRGRTLTVLDKPHLRPTPNRIRETLFNWLNWSIPSSHCLDLFAGTGALGLEAASRGAKSVYLVEHDAQLATQLRQLLTQLNATQIKVIQQNAFHFLNSPPEKPFNIVFLDPPFGHDYLVTCCQALSQAGWLSSGALIYLEAEQNLSELPLPAQWQWIKKQRAGQVNYFLARNGE</sequence>
<dbReference type="AlphaFoldDB" id="A0A251X431"/>
<dbReference type="SUPFAM" id="SSF53335">
    <property type="entry name" value="S-adenosyl-L-methionine-dependent methyltransferases"/>
    <property type="match status" value="1"/>
</dbReference>
<dbReference type="PANTHER" id="PTHR43542:SF1">
    <property type="entry name" value="METHYLTRANSFERASE"/>
    <property type="match status" value="1"/>
</dbReference>
<comment type="caution">
    <text evidence="9">The sequence shown here is derived from an EMBL/GenBank/DDBJ whole genome shotgun (WGS) entry which is preliminary data.</text>
</comment>
<dbReference type="GO" id="GO:0052913">
    <property type="term" value="F:16S rRNA (guanine(966)-N(2))-methyltransferase activity"/>
    <property type="evidence" value="ECO:0007669"/>
    <property type="project" value="UniProtKB-EC"/>
</dbReference>
<dbReference type="Gene3D" id="3.40.50.150">
    <property type="entry name" value="Vaccinia Virus protein VP39"/>
    <property type="match status" value="1"/>
</dbReference>
<dbReference type="PROSITE" id="PS00092">
    <property type="entry name" value="N6_MTASE"/>
    <property type="match status" value="1"/>
</dbReference>
<dbReference type="EMBL" id="MSLT01000023">
    <property type="protein sequence ID" value="OUD12211.1"/>
    <property type="molecule type" value="Genomic_DNA"/>
</dbReference>
<comment type="function">
    <text evidence="1 8">Specifically methylates the guanine in position 966 of 16S rRNA in the assembled 30S particle.</text>
</comment>
<dbReference type="InterPro" id="IPR002052">
    <property type="entry name" value="DNA_methylase_N6_adenine_CS"/>
</dbReference>
<reference evidence="9 10" key="1">
    <citation type="submission" date="2016-12" db="EMBL/GenBank/DDBJ databases">
        <title>Thioflexothrix psekupsii D3 genome sequencing and assembly.</title>
        <authorList>
            <person name="Fomenkov A."/>
            <person name="Vincze T."/>
            <person name="Grabovich M."/>
            <person name="Anton B.P."/>
            <person name="Dubinina G."/>
            <person name="Orlova M."/>
            <person name="Belousova E."/>
            <person name="Roberts R.J."/>
        </authorList>
    </citation>
    <scope>NUCLEOTIDE SEQUENCE [LARGE SCALE GENOMIC DNA]</scope>
    <source>
        <strain evidence="9">D3</strain>
    </source>
</reference>
<dbReference type="OrthoDB" id="9803017at2"/>
<gene>
    <name evidence="9" type="ORF">TPSD3_13900</name>
</gene>
<dbReference type="RefSeq" id="WP_086489133.1">
    <property type="nucleotide sequence ID" value="NZ_MSLT01000023.1"/>
</dbReference>
<dbReference type="PIRSF" id="PIRSF004553">
    <property type="entry name" value="CHP00095"/>
    <property type="match status" value="1"/>
</dbReference>
<evidence type="ECO:0000256" key="1">
    <source>
        <dbReference type="ARBA" id="ARBA00002649"/>
    </source>
</evidence>
<evidence type="ECO:0000256" key="7">
    <source>
        <dbReference type="ARBA" id="ARBA00048326"/>
    </source>
</evidence>
<dbReference type="Proteomes" id="UP000194798">
    <property type="component" value="Unassembled WGS sequence"/>
</dbReference>